<feature type="binding site" evidence="11">
    <location>
        <position position="366"/>
    </location>
    <ligand>
        <name>ATP</name>
        <dbReference type="ChEBI" id="CHEBI:30616"/>
    </ligand>
</feature>
<proteinExistence type="predicted"/>
<evidence type="ECO:0000256" key="7">
    <source>
        <dbReference type="ARBA" id="ARBA00022840"/>
    </source>
</evidence>
<dbReference type="Pfam" id="PF00069">
    <property type="entry name" value="Pkinase"/>
    <property type="match status" value="1"/>
</dbReference>
<dbReference type="InterPro" id="IPR000719">
    <property type="entry name" value="Prot_kinase_dom"/>
</dbReference>
<dbReference type="InterPro" id="IPR046959">
    <property type="entry name" value="PRK1-6/SRF4-like"/>
</dbReference>
<reference evidence="15 16" key="1">
    <citation type="journal article" date="2013" name="Proc. Natl. Acad. Sci. U.S.A.">
        <title>Fine-scale variation in meiotic recombination in Mimulus inferred from population shotgun sequencing.</title>
        <authorList>
            <person name="Hellsten U."/>
            <person name="Wright K.M."/>
            <person name="Jenkins J."/>
            <person name="Shu S."/>
            <person name="Yuan Y."/>
            <person name="Wessler S.R."/>
            <person name="Schmutz J."/>
            <person name="Willis J.H."/>
            <person name="Rokhsar D.S."/>
        </authorList>
    </citation>
    <scope>NUCLEOTIDE SEQUENCE [LARGE SCALE GENOMIC DNA]</scope>
    <source>
        <strain evidence="16">cv. DUN x IM62</strain>
    </source>
</reference>
<keyword evidence="7 11" id="KW-0067">ATP-binding</keyword>
<keyword evidence="16" id="KW-1185">Reference proteome</keyword>
<evidence type="ECO:0000256" key="4">
    <source>
        <dbReference type="ARBA" id="ARBA00022729"/>
    </source>
</evidence>
<evidence type="ECO:0000256" key="6">
    <source>
        <dbReference type="ARBA" id="ARBA00022741"/>
    </source>
</evidence>
<dbReference type="InterPro" id="IPR011009">
    <property type="entry name" value="Kinase-like_dom_sf"/>
</dbReference>
<dbReference type="PROSITE" id="PS50011">
    <property type="entry name" value="PROTEIN_KINASE_DOM"/>
    <property type="match status" value="1"/>
</dbReference>
<evidence type="ECO:0000256" key="10">
    <source>
        <dbReference type="ARBA" id="ARBA00023180"/>
    </source>
</evidence>
<dbReference type="eggNOG" id="ENOG502QUJJ">
    <property type="taxonomic scope" value="Eukaryota"/>
</dbReference>
<dbReference type="SUPFAM" id="SSF56112">
    <property type="entry name" value="Protein kinase-like (PK-like)"/>
    <property type="match status" value="1"/>
</dbReference>
<dbReference type="InterPro" id="IPR013210">
    <property type="entry name" value="LRR_N_plant-typ"/>
</dbReference>
<keyword evidence="9 13" id="KW-0472">Membrane</keyword>
<feature type="transmembrane region" description="Helical" evidence="13">
    <location>
        <begin position="7"/>
        <end position="26"/>
    </location>
</feature>
<evidence type="ECO:0000256" key="13">
    <source>
        <dbReference type="SAM" id="Phobius"/>
    </source>
</evidence>
<feature type="domain" description="Protein kinase" evidence="14">
    <location>
        <begin position="338"/>
        <end position="628"/>
    </location>
</feature>
<dbReference type="FunFam" id="3.80.10.10:FF:000400">
    <property type="entry name" value="Nuclear pore complex protein NUP107"/>
    <property type="match status" value="1"/>
</dbReference>
<protein>
    <recommendedName>
        <fullName evidence="14">Protein kinase domain-containing protein</fullName>
    </recommendedName>
</protein>
<keyword evidence="5" id="KW-0677">Repeat</keyword>
<keyword evidence="6 11" id="KW-0547">Nucleotide-binding</keyword>
<dbReference type="STRING" id="4155.A0A022QG54"/>
<dbReference type="Proteomes" id="UP000030748">
    <property type="component" value="Unassembled WGS sequence"/>
</dbReference>
<evidence type="ECO:0000256" key="9">
    <source>
        <dbReference type="ARBA" id="ARBA00023136"/>
    </source>
</evidence>
<dbReference type="GO" id="GO:0005524">
    <property type="term" value="F:ATP binding"/>
    <property type="evidence" value="ECO:0007669"/>
    <property type="project" value="UniProtKB-UniRule"/>
</dbReference>
<evidence type="ECO:0000256" key="5">
    <source>
        <dbReference type="ARBA" id="ARBA00022737"/>
    </source>
</evidence>
<evidence type="ECO:0000313" key="15">
    <source>
        <dbReference type="EMBL" id="EYU26559.1"/>
    </source>
</evidence>
<dbReference type="EMBL" id="KI631651">
    <property type="protein sequence ID" value="EYU26559.1"/>
    <property type="molecule type" value="Genomic_DNA"/>
</dbReference>
<dbReference type="AlphaFoldDB" id="A0A022QG54"/>
<keyword evidence="8 13" id="KW-1133">Transmembrane helix</keyword>
<keyword evidence="2" id="KW-0433">Leucine-rich repeat</keyword>
<dbReference type="Pfam" id="PF13855">
    <property type="entry name" value="LRR_8"/>
    <property type="match status" value="1"/>
</dbReference>
<evidence type="ECO:0000313" key="16">
    <source>
        <dbReference type="Proteomes" id="UP000030748"/>
    </source>
</evidence>
<evidence type="ECO:0000259" key="14">
    <source>
        <dbReference type="PROSITE" id="PS50011"/>
    </source>
</evidence>
<evidence type="ECO:0000256" key="11">
    <source>
        <dbReference type="PROSITE-ProRule" id="PRU10141"/>
    </source>
</evidence>
<dbReference type="PhylomeDB" id="A0A022QG54"/>
<dbReference type="FunFam" id="3.30.200.20:FF:000307">
    <property type="entry name" value="pollen receptor-like kinase 1"/>
    <property type="match status" value="1"/>
</dbReference>
<evidence type="ECO:0000256" key="2">
    <source>
        <dbReference type="ARBA" id="ARBA00022614"/>
    </source>
</evidence>
<dbReference type="Gene3D" id="1.10.510.10">
    <property type="entry name" value="Transferase(Phosphotransferase) domain 1"/>
    <property type="match status" value="1"/>
</dbReference>
<dbReference type="PROSITE" id="PS00107">
    <property type="entry name" value="PROTEIN_KINASE_ATP"/>
    <property type="match status" value="1"/>
</dbReference>
<keyword evidence="4" id="KW-0732">Signal</keyword>
<gene>
    <name evidence="15" type="ORF">MIMGU_mgv1a002630mg</name>
</gene>
<feature type="region of interest" description="Disordered" evidence="12">
    <location>
        <begin position="296"/>
        <end position="317"/>
    </location>
</feature>
<dbReference type="InterPro" id="IPR001611">
    <property type="entry name" value="Leu-rich_rpt"/>
</dbReference>
<accession>A0A022QG54</accession>
<organism evidence="15 16">
    <name type="scientific">Erythranthe guttata</name>
    <name type="common">Yellow monkey flower</name>
    <name type="synonym">Mimulus guttatus</name>
    <dbReference type="NCBI Taxonomy" id="4155"/>
    <lineage>
        <taxon>Eukaryota</taxon>
        <taxon>Viridiplantae</taxon>
        <taxon>Streptophyta</taxon>
        <taxon>Embryophyta</taxon>
        <taxon>Tracheophyta</taxon>
        <taxon>Spermatophyta</taxon>
        <taxon>Magnoliopsida</taxon>
        <taxon>eudicotyledons</taxon>
        <taxon>Gunneridae</taxon>
        <taxon>Pentapetalae</taxon>
        <taxon>asterids</taxon>
        <taxon>lamiids</taxon>
        <taxon>Lamiales</taxon>
        <taxon>Phrymaceae</taxon>
        <taxon>Erythranthe</taxon>
    </lineage>
</organism>
<keyword evidence="3 13" id="KW-0812">Transmembrane</keyword>
<dbReference type="InterPro" id="IPR017441">
    <property type="entry name" value="Protein_kinase_ATP_BS"/>
</dbReference>
<evidence type="ECO:0000256" key="8">
    <source>
        <dbReference type="ARBA" id="ARBA00022989"/>
    </source>
</evidence>
<dbReference type="Pfam" id="PF08263">
    <property type="entry name" value="LRRNT_2"/>
    <property type="match status" value="1"/>
</dbReference>
<dbReference type="GO" id="GO:0004674">
    <property type="term" value="F:protein serine/threonine kinase activity"/>
    <property type="evidence" value="ECO:0000318"/>
    <property type="project" value="GO_Central"/>
</dbReference>
<keyword evidence="10" id="KW-0325">Glycoprotein</keyword>
<feature type="transmembrane region" description="Helical" evidence="13">
    <location>
        <begin position="237"/>
        <end position="264"/>
    </location>
</feature>
<evidence type="ECO:0000256" key="1">
    <source>
        <dbReference type="ARBA" id="ARBA00004370"/>
    </source>
</evidence>
<dbReference type="PANTHER" id="PTHR48007">
    <property type="entry name" value="LEUCINE-RICH REPEAT RECEPTOR-LIKE PROTEIN KINASE PXC1"/>
    <property type="match status" value="1"/>
</dbReference>
<evidence type="ECO:0000256" key="12">
    <source>
        <dbReference type="SAM" id="MobiDB-lite"/>
    </source>
</evidence>
<dbReference type="InterPro" id="IPR032675">
    <property type="entry name" value="LRR_dom_sf"/>
</dbReference>
<dbReference type="Gene3D" id="3.80.10.10">
    <property type="entry name" value="Ribonuclease Inhibitor"/>
    <property type="match status" value="2"/>
</dbReference>
<dbReference type="PANTHER" id="PTHR48007:SF64">
    <property type="entry name" value="POLLEN RECEPTOR-LIKE KINASE 1"/>
    <property type="match status" value="1"/>
</dbReference>
<comment type="subcellular location">
    <subcellularLocation>
        <location evidence="1">Membrane</location>
    </subcellularLocation>
</comment>
<sequence length="652" mass="71598">MAPKQIHYYNILSFFTIIFFYSLAMVSGESDAEILLKFKESLENTAVLSNWDNATSPCNASWHGILCEKDRIWAIKLEHAGLGGVIDVETLMQLKDLRSISFMNNDFEGYLPNFTRMGVLKTVYLSNNKFYGDISPTAFYGMKSLKKLHLANNSFTGSIPSTLATLPKLMELMLEDNQFHGEIPRFRQNGLKRFSVSNNDLVGEIPFTLSHFNASSFSGNSDLCGAPLSPCAAREHLSVATIVIVAVLVAAALAALLAVVCILLRRKKNPPTDQPGGASQGGQQRNKDTMAAELDRMERGGGGGGGSSSSPDQNGKQGVRLTFLREGGEKFDMADLLKASAEILGSGAFGSTYKAALNDGNVMVVKRFRHMNNVGKEEFNEHMRRLGRLSHPNVLPIVAFYYRKEEKLLVADYAENFSLAFQLHGNRSVGHPCMDWATRLNIVKGVAKGLQYLYNELPSLTAPHGHLKSSNVLLDGSFRPLLADYGLVPVVNQEHAQDQMISYKSPEYKASRRISKKTDVWSLGILILEILTGRFPSDLLLQQGGGGGGDVDLATWVESVMNGGGGGLEVFDGDMAAGTSHYCKGEMMKLLKVGLSCCHADVDRRPDIKTAVEMIEEVNDKDADDDFYSSYTSETDMRSSRGLSDDFKMINI</sequence>
<evidence type="ECO:0000256" key="3">
    <source>
        <dbReference type="ARBA" id="ARBA00022692"/>
    </source>
</evidence>
<dbReference type="Gene3D" id="3.30.200.20">
    <property type="entry name" value="Phosphorylase Kinase, domain 1"/>
    <property type="match status" value="1"/>
</dbReference>
<dbReference type="GO" id="GO:0005886">
    <property type="term" value="C:plasma membrane"/>
    <property type="evidence" value="ECO:0000318"/>
    <property type="project" value="GO_Central"/>
</dbReference>
<dbReference type="SUPFAM" id="SSF52058">
    <property type="entry name" value="L domain-like"/>
    <property type="match status" value="1"/>
</dbReference>
<name>A0A022QG54_ERYGU</name>